<proteinExistence type="predicted"/>
<evidence type="ECO:0000313" key="5">
    <source>
        <dbReference type="Proteomes" id="UP000054097"/>
    </source>
</evidence>
<accession>A0A0C3AMJ7</accession>
<dbReference type="PANTHER" id="PTHR18460">
    <property type="entry name" value="TEL2 INTERACTING PROTEIN 1 TTI1 FAMILY MEMBER"/>
    <property type="match status" value="1"/>
</dbReference>
<dbReference type="Gene3D" id="1.25.10.10">
    <property type="entry name" value="Leucine-rich Repeat Variant"/>
    <property type="match status" value="1"/>
</dbReference>
<feature type="domain" description="TTI1 C-terminal TPR" evidence="3">
    <location>
        <begin position="815"/>
        <end position="1108"/>
    </location>
</feature>
<sequence>MQAVPRSPIDVESKRIFNILKPICVPLLQNARLTPTSTPVVSNLLQSLLGILRDEGDQLLPDGLIKYIFFPLSGIIRQNLPSTIPDHILERIFDALSILIKSWWWTMDKSTWERLVILCSLALPVGSGSETKVRDEETQAAAVRCLWELVRMHEPDKRDVGFTTKVAEKQIRIFSATNMPLLGQTLTALLSVASSREQKLQILSLKTVHSLVENFFGEEYAPTVMPGVVSALSRLIPRRQGSTHQRGEIVKWSLTVMQITITLGIGDRICIQEGVIRVYNSLEDFSSSPRESILSENPPVTGQGEAVKRTPSWLNATAAQLHNALNTLIPPIIEHPTPIALQGLIEFCETVLIATTLTLPQSQGLLLVPLLTLSLHPLPDISERSQEALFRVLAESLTSPSLLQTFVKLGEDSLSALPRLLASGQGDRLLRCLKILTAIAKLSNNGMSPISRNISHILGPSGGIEKWGWGILDGLSLSIPNVYFAPPNIDALLIQSNATGEEMPVFPDVSMEHAESVEIQKSLSTFFRTWGRVAGDEGLFTVEWFVGFASKGTGSPQVSALWCAARLLEGISDNVLNPNGDAESATQKSKLVRPASSRLRQYARWMVKLVASFWERDLEEESDDPTFSRDRPSENLGPDSDNQLVEFIKGMQPLEKLLDMGRNAKATNTGALRETQQNLYRAQALQLLALGASILETRFPPLLMQALYPILYSLVSANSFLSATAQCALLHVARSCGYASASNLLLSNFDYALGSVSRYLTRQRLDMHAPRVFVILVKLVGKGVIDRAADVVEECFDRLDDYHGYRVIVEGLVDVLLEVVRAVDRDDTRLDKQAERRARLPRDERREKMQADMTDFIQWYKIHNQPRSEEVNEDFGPYPRRAWGQEEDVAEDKNGNGQAAEDGPPKLSPTQKLVQQVLDKSIYFLTHPSAVIRARVLSVLASSISTLSSVESSLLPTIHTAWPFILNRFKTTTEEPFVVVEAAELIRALVENVGNFMDSKVWEDVWPVFRNLVERLEAGDKHSALARRRGGMPSIGTENAYTTSHRLYRAILSTISLSIAELTLSDKVAWEVLLVCRRFMSEEVHEELQSLAREVYLEMSRKNADAVWLALGGAGSSGPAFLILENGRKNVEMVFDAMD</sequence>
<evidence type="ECO:0000256" key="1">
    <source>
        <dbReference type="SAM" id="MobiDB-lite"/>
    </source>
</evidence>
<dbReference type="InterPro" id="IPR057567">
    <property type="entry name" value="TPR_TTI1_C"/>
</dbReference>
<reference evidence="4 5" key="1">
    <citation type="submission" date="2014-04" db="EMBL/GenBank/DDBJ databases">
        <authorList>
            <consortium name="DOE Joint Genome Institute"/>
            <person name="Kuo A."/>
            <person name="Zuccaro A."/>
            <person name="Kohler A."/>
            <person name="Nagy L.G."/>
            <person name="Floudas D."/>
            <person name="Copeland A."/>
            <person name="Barry K.W."/>
            <person name="Cichocki N."/>
            <person name="Veneault-Fourrey C."/>
            <person name="LaButti K."/>
            <person name="Lindquist E.A."/>
            <person name="Lipzen A."/>
            <person name="Lundell T."/>
            <person name="Morin E."/>
            <person name="Murat C."/>
            <person name="Sun H."/>
            <person name="Tunlid A."/>
            <person name="Henrissat B."/>
            <person name="Grigoriev I.V."/>
            <person name="Hibbett D.S."/>
            <person name="Martin F."/>
            <person name="Nordberg H.P."/>
            <person name="Cantor M.N."/>
            <person name="Hua S.X."/>
        </authorList>
    </citation>
    <scope>NUCLEOTIDE SEQUENCE [LARGE SCALE GENOMIC DNA]</scope>
    <source>
        <strain evidence="4 5">MAFF 305830</strain>
    </source>
</reference>
<dbReference type="Proteomes" id="UP000054097">
    <property type="component" value="Unassembled WGS sequence"/>
</dbReference>
<dbReference type="OrthoDB" id="49511at2759"/>
<gene>
    <name evidence="4" type="ORF">M408DRAFT_29694</name>
</gene>
<dbReference type="HOGENOM" id="CLU_004955_0_0_1"/>
<protein>
    <submittedName>
        <fullName evidence="4">Uncharacterized protein</fullName>
    </submittedName>
</protein>
<dbReference type="Pfam" id="PF24173">
    <property type="entry name" value="TPR_TTI1_N"/>
    <property type="match status" value="1"/>
</dbReference>
<feature type="domain" description="TTI1 N-terminal TPR" evidence="2">
    <location>
        <begin position="17"/>
        <end position="374"/>
    </location>
</feature>
<dbReference type="GO" id="GO:0005737">
    <property type="term" value="C:cytoplasm"/>
    <property type="evidence" value="ECO:0007669"/>
    <property type="project" value="TreeGrafter"/>
</dbReference>
<dbReference type="InterPro" id="IPR016024">
    <property type="entry name" value="ARM-type_fold"/>
</dbReference>
<feature type="region of interest" description="Disordered" evidence="1">
    <location>
        <begin position="887"/>
        <end position="908"/>
    </location>
</feature>
<evidence type="ECO:0000259" key="2">
    <source>
        <dbReference type="Pfam" id="PF24173"/>
    </source>
</evidence>
<dbReference type="PANTHER" id="PTHR18460:SF3">
    <property type="entry name" value="TELO2-INTERACTING PROTEIN 1 HOMOLOG"/>
    <property type="match status" value="1"/>
</dbReference>
<dbReference type="STRING" id="933852.A0A0C3AMJ7"/>
<evidence type="ECO:0000259" key="3">
    <source>
        <dbReference type="Pfam" id="PF24181"/>
    </source>
</evidence>
<organism evidence="4 5">
    <name type="scientific">Serendipita vermifera MAFF 305830</name>
    <dbReference type="NCBI Taxonomy" id="933852"/>
    <lineage>
        <taxon>Eukaryota</taxon>
        <taxon>Fungi</taxon>
        <taxon>Dikarya</taxon>
        <taxon>Basidiomycota</taxon>
        <taxon>Agaricomycotina</taxon>
        <taxon>Agaricomycetes</taxon>
        <taxon>Sebacinales</taxon>
        <taxon>Serendipitaceae</taxon>
        <taxon>Serendipita</taxon>
    </lineage>
</organism>
<dbReference type="Pfam" id="PF21547">
    <property type="entry name" value="TTI1"/>
    <property type="match status" value="1"/>
</dbReference>
<name>A0A0C3AMJ7_SERVB</name>
<dbReference type="AlphaFoldDB" id="A0A0C3AMJ7"/>
<dbReference type="InterPro" id="IPR057566">
    <property type="entry name" value="TPR_TTI1_N"/>
</dbReference>
<dbReference type="InterPro" id="IPR011989">
    <property type="entry name" value="ARM-like"/>
</dbReference>
<evidence type="ECO:0000313" key="4">
    <source>
        <dbReference type="EMBL" id="KIM21249.1"/>
    </source>
</evidence>
<dbReference type="SUPFAM" id="SSF48371">
    <property type="entry name" value="ARM repeat"/>
    <property type="match status" value="1"/>
</dbReference>
<dbReference type="Pfam" id="PF24181">
    <property type="entry name" value="TPR_TTI1_C"/>
    <property type="match status" value="1"/>
</dbReference>
<dbReference type="InterPro" id="IPR049362">
    <property type="entry name" value="TTI1_rpt"/>
</dbReference>
<dbReference type="EMBL" id="KN824388">
    <property type="protein sequence ID" value="KIM21249.1"/>
    <property type="molecule type" value="Genomic_DNA"/>
</dbReference>
<dbReference type="InterPro" id="IPR052587">
    <property type="entry name" value="TELO2-interacting_protein_1"/>
</dbReference>
<reference evidence="5" key="2">
    <citation type="submission" date="2015-01" db="EMBL/GenBank/DDBJ databases">
        <title>Evolutionary Origins and Diversification of the Mycorrhizal Mutualists.</title>
        <authorList>
            <consortium name="DOE Joint Genome Institute"/>
            <consortium name="Mycorrhizal Genomics Consortium"/>
            <person name="Kohler A."/>
            <person name="Kuo A."/>
            <person name="Nagy L.G."/>
            <person name="Floudas D."/>
            <person name="Copeland A."/>
            <person name="Barry K.W."/>
            <person name="Cichocki N."/>
            <person name="Veneault-Fourrey C."/>
            <person name="LaButti K."/>
            <person name="Lindquist E.A."/>
            <person name="Lipzen A."/>
            <person name="Lundell T."/>
            <person name="Morin E."/>
            <person name="Murat C."/>
            <person name="Riley R."/>
            <person name="Ohm R."/>
            <person name="Sun H."/>
            <person name="Tunlid A."/>
            <person name="Henrissat B."/>
            <person name="Grigoriev I.V."/>
            <person name="Hibbett D.S."/>
            <person name="Martin F."/>
        </authorList>
    </citation>
    <scope>NUCLEOTIDE SEQUENCE [LARGE SCALE GENOMIC DNA]</scope>
    <source>
        <strain evidence="5">MAFF 305830</strain>
    </source>
</reference>
<keyword evidence="5" id="KW-1185">Reference proteome</keyword>